<gene>
    <name evidence="2" type="primary">Necator_chrV.g19130</name>
    <name evidence="2" type="ORF">RB195_014338</name>
</gene>
<feature type="compositionally biased region" description="Basic and acidic residues" evidence="1">
    <location>
        <begin position="78"/>
        <end position="101"/>
    </location>
</feature>
<reference evidence="2 3" key="1">
    <citation type="submission" date="2023-08" db="EMBL/GenBank/DDBJ databases">
        <title>A Necator americanus chromosomal reference genome.</title>
        <authorList>
            <person name="Ilik V."/>
            <person name="Petrzelkova K.J."/>
            <person name="Pardy F."/>
            <person name="Fuh T."/>
            <person name="Niatou-Singa F.S."/>
            <person name="Gouil Q."/>
            <person name="Baker L."/>
            <person name="Ritchie M.E."/>
            <person name="Jex A.R."/>
            <person name="Gazzola D."/>
            <person name="Li H."/>
            <person name="Toshio Fujiwara R."/>
            <person name="Zhan B."/>
            <person name="Aroian R.V."/>
            <person name="Pafco B."/>
            <person name="Schwarz E.M."/>
        </authorList>
    </citation>
    <scope>NUCLEOTIDE SEQUENCE [LARGE SCALE GENOMIC DNA]</scope>
    <source>
        <strain evidence="2 3">Aroian</strain>
        <tissue evidence="2">Whole animal</tissue>
    </source>
</reference>
<evidence type="ECO:0000313" key="3">
    <source>
        <dbReference type="Proteomes" id="UP001303046"/>
    </source>
</evidence>
<evidence type="ECO:0000313" key="2">
    <source>
        <dbReference type="EMBL" id="KAK6755885.1"/>
    </source>
</evidence>
<keyword evidence="3" id="KW-1185">Reference proteome</keyword>
<sequence>MTKKGANACSAPHSPLKKEEMENEPPQALGPTSTQSVVPDDEVESSRRSTSLSKAEDKVEIKDEGVNPSQQSPAAQADTKKRGDEFNDVELVHNTKSDKVRSPFLPRNSRSVDGVKVNKGSSLRCVQNSLPPSRTPSSQNRMSSDVRNLSTVQGTQPTEKCDSKSGLRKNSVPATVALNNSKVQMNAMRKTDNSQENFGSSKKATDKSKQSSSCQKESKIVKSAPKNVGTIKSRKAESKSGSSRICSAKSKPKSVVSERQKLSKSTSQKSATQSLSGRNVFGKNEKKTNSGKSKQKKITKSKKPAKGKKSKSGQLLCCTAKAKSESKSSEKVEMKPHSSSMSRSQRRTHSVSIKSQKSTQKRTKSAEKSEDSPRMQIRSIA</sequence>
<proteinExistence type="predicted"/>
<feature type="compositionally biased region" description="Basic residues" evidence="1">
    <location>
        <begin position="293"/>
        <end position="311"/>
    </location>
</feature>
<dbReference type="EMBL" id="JAVFWL010000005">
    <property type="protein sequence ID" value="KAK6755885.1"/>
    <property type="molecule type" value="Genomic_DNA"/>
</dbReference>
<feature type="compositionally biased region" description="Basic and acidic residues" evidence="1">
    <location>
        <begin position="54"/>
        <end position="65"/>
    </location>
</feature>
<organism evidence="2 3">
    <name type="scientific">Necator americanus</name>
    <name type="common">Human hookworm</name>
    <dbReference type="NCBI Taxonomy" id="51031"/>
    <lineage>
        <taxon>Eukaryota</taxon>
        <taxon>Metazoa</taxon>
        <taxon>Ecdysozoa</taxon>
        <taxon>Nematoda</taxon>
        <taxon>Chromadorea</taxon>
        <taxon>Rhabditida</taxon>
        <taxon>Rhabditina</taxon>
        <taxon>Rhabditomorpha</taxon>
        <taxon>Strongyloidea</taxon>
        <taxon>Ancylostomatidae</taxon>
        <taxon>Bunostominae</taxon>
        <taxon>Necator</taxon>
    </lineage>
</organism>
<accession>A0ABR1DZN3</accession>
<feature type="compositionally biased region" description="Basic and acidic residues" evidence="1">
    <location>
        <begin position="322"/>
        <end position="336"/>
    </location>
</feature>
<feature type="compositionally biased region" description="Low complexity" evidence="1">
    <location>
        <begin position="263"/>
        <end position="276"/>
    </location>
</feature>
<feature type="compositionally biased region" description="Polar residues" evidence="1">
    <location>
        <begin position="119"/>
        <end position="158"/>
    </location>
</feature>
<evidence type="ECO:0000256" key="1">
    <source>
        <dbReference type="SAM" id="MobiDB-lite"/>
    </source>
</evidence>
<dbReference type="Proteomes" id="UP001303046">
    <property type="component" value="Unassembled WGS sequence"/>
</dbReference>
<name>A0ABR1DZN3_NECAM</name>
<comment type="caution">
    <text evidence="2">The sequence shown here is derived from an EMBL/GenBank/DDBJ whole genome shotgun (WGS) entry which is preliminary data.</text>
</comment>
<feature type="compositionally biased region" description="Basic and acidic residues" evidence="1">
    <location>
        <begin position="364"/>
        <end position="373"/>
    </location>
</feature>
<feature type="region of interest" description="Disordered" evidence="1">
    <location>
        <begin position="1"/>
        <end position="381"/>
    </location>
</feature>
<protein>
    <submittedName>
        <fullName evidence="2">Uncharacterized protein</fullName>
    </submittedName>
</protein>